<dbReference type="Proteomes" id="UP000294299">
    <property type="component" value="Chromosome NFRAN"/>
</dbReference>
<organism evidence="1 2">
    <name type="scientific">Candidatus Nitrosocosmicus franklandianus</name>
    <dbReference type="NCBI Taxonomy" id="1798806"/>
    <lineage>
        <taxon>Archaea</taxon>
        <taxon>Nitrososphaerota</taxon>
        <taxon>Nitrososphaeria</taxon>
        <taxon>Nitrososphaerales</taxon>
        <taxon>Nitrososphaeraceae</taxon>
        <taxon>Candidatus Nitrosocosmicus</taxon>
    </lineage>
</organism>
<gene>
    <name evidence="1" type="ORF">NFRAN_2103</name>
</gene>
<reference evidence="1 2" key="1">
    <citation type="submission" date="2019-02" db="EMBL/GenBank/DDBJ databases">
        <authorList>
            <person name="Lehtovirta-Morley E L."/>
        </authorList>
    </citation>
    <scope>NUCLEOTIDE SEQUENCE [LARGE SCALE GENOMIC DNA]</scope>
    <source>
        <strain evidence="1">NFRAN1</strain>
    </source>
</reference>
<proteinExistence type="predicted"/>
<evidence type="ECO:0000313" key="1">
    <source>
        <dbReference type="EMBL" id="VFJ14425.1"/>
    </source>
</evidence>
<accession>A0A484ICG9</accession>
<protein>
    <submittedName>
        <fullName evidence="1">Uncharacterized protein</fullName>
    </submittedName>
</protein>
<dbReference type="KEGG" id="nfn:NFRAN_2103"/>
<sequence length="59" mass="6855">MKDPKIHPGHVNKGLESSKVQILFSIQRYFDGLRSISLINECKTRAKIILFTNSFCRKF</sequence>
<evidence type="ECO:0000313" key="2">
    <source>
        <dbReference type="Proteomes" id="UP000294299"/>
    </source>
</evidence>
<keyword evidence="2" id="KW-1185">Reference proteome</keyword>
<dbReference type="AlphaFoldDB" id="A0A484ICG9"/>
<dbReference type="EMBL" id="LR216287">
    <property type="protein sequence ID" value="VFJ14425.1"/>
    <property type="molecule type" value="Genomic_DNA"/>
</dbReference>
<name>A0A484ICG9_9ARCH</name>